<dbReference type="GO" id="GO:0005739">
    <property type="term" value="C:mitochondrion"/>
    <property type="evidence" value="ECO:0007669"/>
    <property type="project" value="TreeGrafter"/>
</dbReference>
<keyword evidence="2" id="KW-0472">Membrane</keyword>
<dbReference type="InterPro" id="IPR018811">
    <property type="entry name" value="MRX11"/>
</dbReference>
<evidence type="ECO:0000313" key="4">
    <source>
        <dbReference type="Proteomes" id="UP000290900"/>
    </source>
</evidence>
<dbReference type="Proteomes" id="UP000290900">
    <property type="component" value="Unassembled WGS sequence"/>
</dbReference>
<keyword evidence="2" id="KW-1133">Transmembrane helix</keyword>
<evidence type="ECO:0000256" key="2">
    <source>
        <dbReference type="SAM" id="Phobius"/>
    </source>
</evidence>
<dbReference type="OrthoDB" id="5580261at2759"/>
<accession>A0A448YS66</accession>
<keyword evidence="4" id="KW-1185">Reference proteome</keyword>
<name>A0A448YS66_BRENA</name>
<dbReference type="AlphaFoldDB" id="A0A448YS66"/>
<dbReference type="Pfam" id="PF10306">
    <property type="entry name" value="FLILHELTA"/>
    <property type="match status" value="1"/>
</dbReference>
<evidence type="ECO:0000313" key="3">
    <source>
        <dbReference type="EMBL" id="VEU23754.1"/>
    </source>
</evidence>
<reference evidence="3 4" key="1">
    <citation type="submission" date="2018-12" db="EMBL/GenBank/DDBJ databases">
        <authorList>
            <person name="Tiukova I."/>
            <person name="Dainat J."/>
        </authorList>
    </citation>
    <scope>NUCLEOTIDE SEQUENCE [LARGE SCALE GENOMIC DNA]</scope>
</reference>
<dbReference type="STRING" id="13370.A0A448YS66"/>
<evidence type="ECO:0000256" key="1">
    <source>
        <dbReference type="SAM" id="MobiDB-lite"/>
    </source>
</evidence>
<dbReference type="EMBL" id="CAACVR010000056">
    <property type="protein sequence ID" value="VEU23754.1"/>
    <property type="molecule type" value="Genomic_DNA"/>
</dbReference>
<feature type="transmembrane region" description="Helical" evidence="2">
    <location>
        <begin position="114"/>
        <end position="139"/>
    </location>
</feature>
<gene>
    <name evidence="3" type="ORF">BRENAR_LOCUS4483</name>
</gene>
<dbReference type="PANTHER" id="PTHR28002:SF1">
    <property type="entry name" value="MIOREX COMPLEX COMPONENT 11"/>
    <property type="match status" value="1"/>
</dbReference>
<dbReference type="PANTHER" id="PTHR28002">
    <property type="entry name" value="MIOREX COMPLEX COMPONENT 11"/>
    <property type="match status" value="1"/>
</dbReference>
<organism evidence="3 4">
    <name type="scientific">Brettanomyces naardenensis</name>
    <name type="common">Yeast</name>
    <dbReference type="NCBI Taxonomy" id="13370"/>
    <lineage>
        <taxon>Eukaryota</taxon>
        <taxon>Fungi</taxon>
        <taxon>Dikarya</taxon>
        <taxon>Ascomycota</taxon>
        <taxon>Saccharomycotina</taxon>
        <taxon>Pichiomycetes</taxon>
        <taxon>Pichiales</taxon>
        <taxon>Pichiaceae</taxon>
        <taxon>Brettanomyces</taxon>
    </lineage>
</organism>
<feature type="region of interest" description="Disordered" evidence="1">
    <location>
        <begin position="58"/>
        <end position="77"/>
    </location>
</feature>
<keyword evidence="2" id="KW-0812">Transmembrane</keyword>
<proteinExistence type="predicted"/>
<sequence>MLLPLLSMRRSILLGAPAGRLFLRSNRIPTLAIHPRFFSISKPCSLIYQPKAKATKGKEALSLDNSQQNAKKRPASISDVEDAEKEARLLKNKYYIKTPKILRPYLKEVMIRPVGFAFSIVILQQVFVVVPFLMLWYYFFQTGYTPSGMPADVVARGLDTITRGLVNLDMDATSKAQMAAAGAASYALTKALLPVRIPVCVMLAPWFDKWCLRPITRLFTAIFKKNTVVKPRVPK</sequence>
<protein>
    <submittedName>
        <fullName evidence="3">DEKNAAC104904</fullName>
    </submittedName>
</protein>
<dbReference type="InParanoid" id="A0A448YS66"/>